<evidence type="ECO:0000313" key="3">
    <source>
        <dbReference type="Proteomes" id="UP000192422"/>
    </source>
</evidence>
<proteinExistence type="predicted"/>
<reference evidence="2 3" key="1">
    <citation type="submission" date="2020-05" db="EMBL/GenBank/DDBJ databases">
        <title>Thioclava electrotropha strain Elox9 finished genome.</title>
        <authorList>
            <person name="Rowe A.R."/>
            <person name="Wilbanks E.G."/>
        </authorList>
    </citation>
    <scope>NUCLEOTIDE SEQUENCE [LARGE SCALE GENOMIC DNA]</scope>
    <source>
        <strain evidence="2 3">Elox9</strain>
    </source>
</reference>
<organism evidence="2 3">
    <name type="scientific">Thioclava electrotropha</name>
    <dbReference type="NCBI Taxonomy" id="1549850"/>
    <lineage>
        <taxon>Bacteria</taxon>
        <taxon>Pseudomonadati</taxon>
        <taxon>Pseudomonadota</taxon>
        <taxon>Alphaproteobacteria</taxon>
        <taxon>Rhodobacterales</taxon>
        <taxon>Paracoccaceae</taxon>
        <taxon>Thioclava</taxon>
    </lineage>
</organism>
<sequence length="543" mass="56782">MTCHITGIVTSPDGIICANCTVSFERLGGIVSTVEQGGVTVRVPRIVSAQTDAEGVLAIDLPAGDYHGTCFGDAWELHWEFLARVPDAPSESFANCIATAPEEAPADTPPSEASAVYVALAQAWAEGMAPGGPGTQSAQAWAEAAQVAAQSASAEATAAAVAGAAAAESRTAAELARDAALLSGGVYASVADGLGATAEGAHFSVAGEGARFATLYRHAAGGIAEEVASYPSTEALAARNFTGLRSVFGGNDFRDGAAGWAISGADTVSWAPEGAEVARSLSGQSFGAMLIYKDVPGAGVDLVAGHRYALYADFDAEGDVAASGIHTLGWRPFVLQSTPGSAMGALRVQVGESGAPIRHRVARCFTAEASATRGNPYIEFASPRDGSDQNLLTLSLKLTLRCFMLVDLGMAGEPAFDLSEAEVAEALARLGAPITRCPRPRRQSASTRCARSRRATPSRRGRRPAPIWLIWRRRCAPLGRVSGSSLWAIRWFRRSCGNRLCARCCHSRGTRCAGSRVAPCSPSRAREWRVCSHATIWRGSRTT</sequence>
<dbReference type="EMBL" id="CP053562">
    <property type="protein sequence ID" value="QPZ90350.1"/>
    <property type="molecule type" value="Genomic_DNA"/>
</dbReference>
<protein>
    <submittedName>
        <fullName evidence="2">Uncharacterized protein</fullName>
    </submittedName>
</protein>
<evidence type="ECO:0000256" key="1">
    <source>
        <dbReference type="SAM" id="MobiDB-lite"/>
    </source>
</evidence>
<dbReference type="Proteomes" id="UP000192422">
    <property type="component" value="Chromosome"/>
</dbReference>
<accession>A0ABX6YRD7</accession>
<evidence type="ECO:0000313" key="2">
    <source>
        <dbReference type="EMBL" id="QPZ90350.1"/>
    </source>
</evidence>
<gene>
    <name evidence="2" type="ORF">AKL02_005235</name>
</gene>
<dbReference type="RefSeq" id="WP_198453261.1">
    <property type="nucleotide sequence ID" value="NZ_CP053562.1"/>
</dbReference>
<keyword evidence="3" id="KW-1185">Reference proteome</keyword>
<feature type="compositionally biased region" description="Basic residues" evidence="1">
    <location>
        <begin position="450"/>
        <end position="461"/>
    </location>
</feature>
<name>A0ABX6YRD7_9RHOB</name>
<feature type="region of interest" description="Disordered" evidence="1">
    <location>
        <begin position="438"/>
        <end position="461"/>
    </location>
</feature>